<organism evidence="2 3">
    <name type="scientific">Aspergillus ochraceoroseus IBT 24754</name>
    <dbReference type="NCBI Taxonomy" id="1392256"/>
    <lineage>
        <taxon>Eukaryota</taxon>
        <taxon>Fungi</taxon>
        <taxon>Dikarya</taxon>
        <taxon>Ascomycota</taxon>
        <taxon>Pezizomycotina</taxon>
        <taxon>Eurotiomycetes</taxon>
        <taxon>Eurotiomycetidae</taxon>
        <taxon>Eurotiales</taxon>
        <taxon>Aspergillaceae</taxon>
        <taxon>Aspergillus</taxon>
        <taxon>Aspergillus subgen. Nidulantes</taxon>
    </lineage>
</organism>
<dbReference type="GeneID" id="63816752"/>
<evidence type="ECO:0000313" key="3">
    <source>
        <dbReference type="Proteomes" id="UP000244073"/>
    </source>
</evidence>
<dbReference type="VEuPathDB" id="FungiDB:P175DRAFT_0531370"/>
<dbReference type="AlphaFoldDB" id="A0A2T5LZX5"/>
<gene>
    <name evidence="2" type="ORF">P175DRAFT_0531370</name>
</gene>
<dbReference type="InterPro" id="IPR057684">
    <property type="entry name" value="DUF7924"/>
</dbReference>
<accession>A0A2T5LZX5</accession>
<protein>
    <recommendedName>
        <fullName evidence="1">DUF7924 domain-containing protein</fullName>
    </recommendedName>
</protein>
<reference evidence="2 3" key="1">
    <citation type="journal article" date="2018" name="Proc. Natl. Acad. Sci. U.S.A.">
        <title>Linking secondary metabolites to gene clusters through genome sequencing of six diverse Aspergillus species.</title>
        <authorList>
            <person name="Kaerboelling I."/>
            <person name="Vesth T.C."/>
            <person name="Frisvad J.C."/>
            <person name="Nybo J.L."/>
            <person name="Theobald S."/>
            <person name="Kuo A."/>
            <person name="Bowyer P."/>
            <person name="Matsuda Y."/>
            <person name="Mondo S."/>
            <person name="Lyhne E.K."/>
            <person name="Kogle M.E."/>
            <person name="Clum A."/>
            <person name="Lipzen A."/>
            <person name="Salamov A."/>
            <person name="Ngan C.Y."/>
            <person name="Daum C."/>
            <person name="Chiniquy J."/>
            <person name="Barry K."/>
            <person name="LaButti K."/>
            <person name="Haridas S."/>
            <person name="Simmons B.A."/>
            <person name="Magnuson J.K."/>
            <person name="Mortensen U.H."/>
            <person name="Larsen T.O."/>
            <person name="Grigoriev I.V."/>
            <person name="Baker S.E."/>
            <person name="Andersen M.R."/>
        </authorList>
    </citation>
    <scope>NUCLEOTIDE SEQUENCE [LARGE SCALE GENOMIC DNA]</scope>
    <source>
        <strain evidence="2 3">IBT 24754</strain>
    </source>
</reference>
<comment type="caution">
    <text evidence="2">The sequence shown here is derived from an EMBL/GenBank/DDBJ whole genome shotgun (WGS) entry which is preliminary data.</text>
</comment>
<dbReference type="EMBL" id="MSFN02000003">
    <property type="protein sequence ID" value="PTU21837.1"/>
    <property type="molecule type" value="Genomic_DNA"/>
</dbReference>
<sequence>MTSPGAESVLPYRSNCDTIHEDRQLQCVSGYIDRISFDSWADTKVTTPSSCPSPSLLSDMDASVHSTEPSAKSKNLSYLDGAAYKSALFSRNVDIGPLTPAPYNEPRFLHKTATRVSIPKKLESSLNHAVAIRNSAPNEATYHLVIPLFITEWLVGMPQLRFGLSIQWKTEPLESRGQETRSLSMPKPDITIGFNWRSLIEDHCYSPQFIGPQYVFPISGDFETALPFFSLEVKLDGTEQQARMQNLHAAALMLRNLRLFFQNAHGSTDEFDTKVRVLTATMTRDQVDVYGHWTHCSSTDSAIWYEHFLMYSWSLLGGKEEFYRVRKGLEAFCSWIAEENHAWIVSSLGKMGIASSM</sequence>
<name>A0A2T5LZX5_9EURO</name>
<dbReference type="RefSeq" id="XP_040753229.1">
    <property type="nucleotide sequence ID" value="XM_040899870.1"/>
</dbReference>
<feature type="domain" description="DUF7924" evidence="1">
    <location>
        <begin position="183"/>
        <end position="346"/>
    </location>
</feature>
<proteinExistence type="predicted"/>
<evidence type="ECO:0000259" key="1">
    <source>
        <dbReference type="Pfam" id="PF25545"/>
    </source>
</evidence>
<dbReference type="Proteomes" id="UP000244073">
    <property type="component" value="Unassembled WGS sequence"/>
</dbReference>
<evidence type="ECO:0000313" key="2">
    <source>
        <dbReference type="EMBL" id="PTU21837.1"/>
    </source>
</evidence>
<dbReference type="Pfam" id="PF25545">
    <property type="entry name" value="DUF7924"/>
    <property type="match status" value="1"/>
</dbReference>
<dbReference type="OrthoDB" id="4437257at2759"/>